<dbReference type="Pfam" id="PF07495">
    <property type="entry name" value="Y_Y_Y"/>
    <property type="match status" value="1"/>
</dbReference>
<dbReference type="CDD" id="cd00082">
    <property type="entry name" value="HisKA"/>
    <property type="match status" value="1"/>
</dbReference>
<dbReference type="InterPro" id="IPR004358">
    <property type="entry name" value="Sig_transdc_His_kin-like_C"/>
</dbReference>
<feature type="modified residue" description="4-aspartylphosphate" evidence="5">
    <location>
        <position position="1200"/>
    </location>
</feature>
<gene>
    <name evidence="9" type="ORF">ACFQ21_26295</name>
</gene>
<evidence type="ECO:0000256" key="2">
    <source>
        <dbReference type="ARBA" id="ARBA00012438"/>
    </source>
</evidence>
<dbReference type="InterPro" id="IPR005467">
    <property type="entry name" value="His_kinase_dom"/>
</dbReference>
<dbReference type="SMART" id="SM00387">
    <property type="entry name" value="HATPase_c"/>
    <property type="match status" value="1"/>
</dbReference>
<dbReference type="InterPro" id="IPR036890">
    <property type="entry name" value="HATPase_C_sf"/>
</dbReference>
<dbReference type="Proteomes" id="UP001597112">
    <property type="component" value="Unassembled WGS sequence"/>
</dbReference>
<dbReference type="InterPro" id="IPR015943">
    <property type="entry name" value="WD40/YVTN_repeat-like_dom_sf"/>
</dbReference>
<dbReference type="InterPro" id="IPR003594">
    <property type="entry name" value="HATPase_dom"/>
</dbReference>
<dbReference type="InterPro" id="IPR036097">
    <property type="entry name" value="HisK_dim/P_sf"/>
</dbReference>
<dbReference type="SUPFAM" id="SSF52172">
    <property type="entry name" value="CheY-like"/>
    <property type="match status" value="2"/>
</dbReference>
<dbReference type="PROSITE" id="PS50110">
    <property type="entry name" value="RESPONSE_REGULATORY"/>
    <property type="match status" value="2"/>
</dbReference>
<dbReference type="Pfam" id="PF00512">
    <property type="entry name" value="HisKA"/>
    <property type="match status" value="1"/>
</dbReference>
<dbReference type="SUPFAM" id="SSF63829">
    <property type="entry name" value="Calcium-dependent phosphotriesterase"/>
    <property type="match status" value="3"/>
</dbReference>
<dbReference type="InterPro" id="IPR011006">
    <property type="entry name" value="CheY-like_superfamily"/>
</dbReference>
<dbReference type="PRINTS" id="PR00344">
    <property type="entry name" value="BCTRLSENSOR"/>
</dbReference>
<dbReference type="EMBL" id="JBHTKA010000014">
    <property type="protein sequence ID" value="MFD1002865.1"/>
    <property type="molecule type" value="Genomic_DNA"/>
</dbReference>
<dbReference type="PANTHER" id="PTHR45339:SF1">
    <property type="entry name" value="HYBRID SIGNAL TRANSDUCTION HISTIDINE KINASE J"/>
    <property type="match status" value="1"/>
</dbReference>
<feature type="modified residue" description="4-aspartylphosphate" evidence="5">
    <location>
        <position position="1342"/>
    </location>
</feature>
<feature type="region of interest" description="Disordered" evidence="6">
    <location>
        <begin position="876"/>
        <end position="895"/>
    </location>
</feature>
<dbReference type="Gene3D" id="3.30.565.10">
    <property type="entry name" value="Histidine kinase-like ATPase, C-terminal domain"/>
    <property type="match status" value="1"/>
</dbReference>
<sequence>MLLLILTTHTFAQTEKIKFDHLSVKEGLSHGNVWDIHQDRLGFIWIGTEDGLNRYDGYTFSIFRNEPTDSLSISNNFIHCIAEDAAGNIWLGTQGGLNVYDRASNRFEHFSVNKNMPNSISSDDVISLTFDADSNLWVGTEHGLNKFNPHTKKFQNFYHVANDPRSLPSNSVKAILQDSQKRLWIATLGGLSLLNRDGNTFTNYYHNPADPLSLNSNKVTALLEDADHTLWVGTFDKGLDKMISEEGRFVHYEPGAGGKGSLVNGYVIDLANDANGDLWVACDGVLSSLNKKEHTFNHFMPVQGDETSILGSTVTRVMVDVNGRMWVATRFGGVNIYDKNKYEFIHFRYNVFDKHSLSNNNVSSFEEDKNGNFWVGTDGGGLNYYDRKSHTFTVLDIFTNKKVLAIEKDKRGGLWVGMWDGGLNYYDPVTKKVKRYRCDPADPKSLSDNNVFHILSDRNGYIWVATWGNGISRYNAATDDFTRFIHDPRDTASISASGIEYLCEDSYGKIWIALEQQGIDMYDPETNKFTHYRTSTKPGSISNSNVPCIYEDSQKRLWVGTHGGGLNLFDRKTKTFKAFRKKDGLPNDAIIGILEDEDHRLWLSTNAGLSCFDPDKHTVKNYSEKDGLQSDQFNRWAFGKLSTGEFLFGGPNGFNVFHPDSIKDNTYKPPVFITDFKLFNRPVNIGAHEVLKKNIILAREIQLTHQQNMVSFEFSALNYQQPEKNQYAYMLEGFDKEWLYIGTKRTAMYTNLNPGEYILRVKASNNDGIWNEEGTSVKIIVTPPYWSTWWFRTLIVLGVTAMIFTFIRARINSIKRQKVHLEEEVQKQTAKVVKQKEALELQASDLKELNDKLQDQTEVLESINSELNYQKEENIAKRKEAEKATEEAERARKEAERANQAKSIFLATMSHEIRTPMNGVLGMASLLAETQLTAEQQEYAETIRTSGDALLTVINDILDFSKIESGNLELDCHSFDLRQCVEEVMDVFSTRASQKGLDLVYQIDYQVPAQIIGDSHRLRQILINLVNNAMKFTSQGEVFLSIDLLSLEDDQLELAFHVRDTGIGIPADKISRLFKAFSQVDSSTTRRYGGTGLGLIISQRLVELMGGTITVESESEVGTTFSFTVRCSVSQESIRQYVHCNTVGNEGKKVLIVDDNATNLIILKTQLEQWNLTPTLAISGFQALEILSSHAGKFDLVITDMQMPDMDGTQFSQRVKAKQPRLPIILLSSVGDETKKKYPDLFNAVLNKPVKQQQLCRVIHSALRPEGTLVTVEAHKPKHTLSEEFASKYPLRILIAEDNPVNQKLATRVLSKLGYKEIDIAVNGLEALEKFAASFYDVILMDVQMPEMDGLEATRNLRAMTGDRPAIIAMTANAMQGDREECLRAGMDDYISKPVKLEILVSILEKWALKADFEK</sequence>
<dbReference type="CDD" id="cd16922">
    <property type="entry name" value="HATPase_EvgS-ArcB-TorS-like"/>
    <property type="match status" value="1"/>
</dbReference>
<dbReference type="Pfam" id="PF07494">
    <property type="entry name" value="Reg_prop"/>
    <property type="match status" value="8"/>
</dbReference>
<dbReference type="CDD" id="cd17546">
    <property type="entry name" value="REC_hyHK_CKI1_RcsC-like"/>
    <property type="match status" value="1"/>
</dbReference>
<evidence type="ECO:0000259" key="7">
    <source>
        <dbReference type="PROSITE" id="PS50109"/>
    </source>
</evidence>
<dbReference type="Gene3D" id="3.40.50.2300">
    <property type="match status" value="2"/>
</dbReference>
<dbReference type="Pfam" id="PF02518">
    <property type="entry name" value="HATPase_c"/>
    <property type="match status" value="1"/>
</dbReference>
<name>A0ABW3K9A8_9BACT</name>
<dbReference type="SUPFAM" id="SSF47384">
    <property type="entry name" value="Homodimeric domain of signal transducing histidine kinase"/>
    <property type="match status" value="1"/>
</dbReference>
<evidence type="ECO:0000256" key="4">
    <source>
        <dbReference type="ARBA" id="ARBA00023012"/>
    </source>
</evidence>
<feature type="domain" description="Response regulatory" evidence="8">
    <location>
        <begin position="1292"/>
        <end position="1408"/>
    </location>
</feature>
<evidence type="ECO:0000259" key="8">
    <source>
        <dbReference type="PROSITE" id="PS50110"/>
    </source>
</evidence>
<evidence type="ECO:0000313" key="10">
    <source>
        <dbReference type="Proteomes" id="UP001597112"/>
    </source>
</evidence>
<keyword evidence="4" id="KW-0902">Two-component regulatory system</keyword>
<dbReference type="InterPro" id="IPR001789">
    <property type="entry name" value="Sig_transdc_resp-reg_receiver"/>
</dbReference>
<dbReference type="SUPFAM" id="SSF55874">
    <property type="entry name" value="ATPase domain of HSP90 chaperone/DNA topoisomerase II/histidine kinase"/>
    <property type="match status" value="1"/>
</dbReference>
<dbReference type="Pfam" id="PF00072">
    <property type="entry name" value="Response_reg"/>
    <property type="match status" value="2"/>
</dbReference>
<evidence type="ECO:0000313" key="9">
    <source>
        <dbReference type="EMBL" id="MFD1002865.1"/>
    </source>
</evidence>
<feature type="domain" description="Histidine kinase" evidence="7">
    <location>
        <begin position="908"/>
        <end position="1129"/>
    </location>
</feature>
<organism evidence="9 10">
    <name type="scientific">Ohtaekwangia kribbensis</name>
    <dbReference type="NCBI Taxonomy" id="688913"/>
    <lineage>
        <taxon>Bacteria</taxon>
        <taxon>Pseudomonadati</taxon>
        <taxon>Bacteroidota</taxon>
        <taxon>Cytophagia</taxon>
        <taxon>Cytophagales</taxon>
        <taxon>Fulvivirgaceae</taxon>
        <taxon>Ohtaekwangia</taxon>
    </lineage>
</organism>
<comment type="caution">
    <text evidence="9">The sequence shown here is derived from an EMBL/GenBank/DDBJ whole genome shotgun (WGS) entry which is preliminary data.</text>
</comment>
<dbReference type="InterPro" id="IPR003661">
    <property type="entry name" value="HisK_dim/P_dom"/>
</dbReference>
<dbReference type="SMART" id="SM00448">
    <property type="entry name" value="REC"/>
    <property type="match status" value="2"/>
</dbReference>
<reference evidence="10" key="1">
    <citation type="journal article" date="2019" name="Int. J. Syst. Evol. Microbiol.">
        <title>The Global Catalogue of Microorganisms (GCM) 10K type strain sequencing project: providing services to taxonomists for standard genome sequencing and annotation.</title>
        <authorList>
            <consortium name="The Broad Institute Genomics Platform"/>
            <consortium name="The Broad Institute Genome Sequencing Center for Infectious Disease"/>
            <person name="Wu L."/>
            <person name="Ma J."/>
        </authorList>
    </citation>
    <scope>NUCLEOTIDE SEQUENCE [LARGE SCALE GENOMIC DNA]</scope>
    <source>
        <strain evidence="10">CCUG 58938</strain>
    </source>
</reference>
<dbReference type="InterPro" id="IPR013783">
    <property type="entry name" value="Ig-like_fold"/>
</dbReference>
<dbReference type="EC" id="2.7.13.3" evidence="2"/>
<keyword evidence="10" id="KW-1185">Reference proteome</keyword>
<dbReference type="PANTHER" id="PTHR45339">
    <property type="entry name" value="HYBRID SIGNAL TRANSDUCTION HISTIDINE KINASE J"/>
    <property type="match status" value="1"/>
</dbReference>
<dbReference type="Gene3D" id="1.10.287.130">
    <property type="match status" value="1"/>
</dbReference>
<keyword evidence="3 5" id="KW-0597">Phosphoprotein</keyword>
<dbReference type="InterPro" id="IPR011123">
    <property type="entry name" value="Y_Y_Y"/>
</dbReference>
<dbReference type="PROSITE" id="PS50109">
    <property type="entry name" value="HIS_KIN"/>
    <property type="match status" value="1"/>
</dbReference>
<dbReference type="CDD" id="cd00156">
    <property type="entry name" value="REC"/>
    <property type="match status" value="1"/>
</dbReference>
<dbReference type="SMART" id="SM00388">
    <property type="entry name" value="HisKA"/>
    <property type="match status" value="1"/>
</dbReference>
<evidence type="ECO:0000256" key="6">
    <source>
        <dbReference type="SAM" id="MobiDB-lite"/>
    </source>
</evidence>
<evidence type="ECO:0000256" key="5">
    <source>
        <dbReference type="PROSITE-ProRule" id="PRU00169"/>
    </source>
</evidence>
<evidence type="ECO:0000256" key="3">
    <source>
        <dbReference type="ARBA" id="ARBA00022553"/>
    </source>
</evidence>
<accession>A0ABW3K9A8</accession>
<feature type="domain" description="Response regulatory" evidence="8">
    <location>
        <begin position="1149"/>
        <end position="1263"/>
    </location>
</feature>
<comment type="catalytic activity">
    <reaction evidence="1">
        <text>ATP + protein L-histidine = ADP + protein N-phospho-L-histidine.</text>
        <dbReference type="EC" id="2.7.13.3"/>
    </reaction>
</comment>
<evidence type="ECO:0000256" key="1">
    <source>
        <dbReference type="ARBA" id="ARBA00000085"/>
    </source>
</evidence>
<dbReference type="Gene3D" id="2.60.40.10">
    <property type="entry name" value="Immunoglobulins"/>
    <property type="match status" value="1"/>
</dbReference>
<dbReference type="InterPro" id="IPR011110">
    <property type="entry name" value="Reg_prop"/>
</dbReference>
<dbReference type="Gene3D" id="2.130.10.10">
    <property type="entry name" value="YVTN repeat-like/Quinoprotein amine dehydrogenase"/>
    <property type="match status" value="2"/>
</dbReference>
<proteinExistence type="predicted"/>
<protein>
    <recommendedName>
        <fullName evidence="2">histidine kinase</fullName>
        <ecNumber evidence="2">2.7.13.3</ecNumber>
    </recommendedName>
</protein>